<feature type="domain" description="Smr" evidence="1">
    <location>
        <begin position="279"/>
        <end position="330"/>
    </location>
</feature>
<dbReference type="AlphaFoldDB" id="A0A1I5SRX5"/>
<sequence length="330" mass="37746">MNIGDKVRLTHGIEQGVITRILQGNIVEVEIEDGFKIPVQRSELSVVSSVEAQVFKAPEPNRFEPQRQQEWGTQRTSGPEIVANKGIYMAFVVVNDRELSLHLVNNTDWDLPFMLSVGTDPHHKGLASGTLKPKTTLKVQDFLVKEFEEWGTFVFQAFYYRLAFMSLREPLIKKIKFRANTFFNNKQKAPILAKDAYVYQLDAEESKAARPLKIEPEKIIEKMFDTQVNETKVNLPKPSPSVDLHIEVLTKDFLSMSNTQMLNLQLETFEKQFEAAIANGMDEITFIHGIGNGVLRTELHKKLSKHKNVKFFEDTQKEKFGYGATKIKIK</sequence>
<dbReference type="STRING" id="1079859.SAMN04515674_105167"/>
<protein>
    <submittedName>
        <fullName evidence="2">Smr domain-containing protein</fullName>
    </submittedName>
</protein>
<dbReference type="PROSITE" id="PS50828">
    <property type="entry name" value="SMR"/>
    <property type="match status" value="1"/>
</dbReference>
<reference evidence="2 3" key="1">
    <citation type="submission" date="2016-10" db="EMBL/GenBank/DDBJ databases">
        <authorList>
            <person name="de Groot N.N."/>
        </authorList>
    </citation>
    <scope>NUCLEOTIDE SEQUENCE [LARGE SCALE GENOMIC DNA]</scope>
    <source>
        <strain evidence="3">E92,LMG 26720,CCM 7988</strain>
    </source>
</reference>
<dbReference type="Pfam" id="PF09640">
    <property type="entry name" value="DUF2027"/>
    <property type="match status" value="1"/>
</dbReference>
<keyword evidence="3" id="KW-1185">Reference proteome</keyword>
<dbReference type="InterPro" id="IPR036781">
    <property type="entry name" value="Smr_assoc-like_sf"/>
</dbReference>
<proteinExistence type="predicted"/>
<dbReference type="Proteomes" id="UP000199306">
    <property type="component" value="Unassembled WGS sequence"/>
</dbReference>
<dbReference type="SUPFAM" id="SSF158949">
    <property type="entry name" value="Smr-associated domain-like"/>
    <property type="match status" value="1"/>
</dbReference>
<evidence type="ECO:0000259" key="1">
    <source>
        <dbReference type="PROSITE" id="PS50828"/>
    </source>
</evidence>
<name>A0A1I5SRX5_9BACT</name>
<evidence type="ECO:0000313" key="2">
    <source>
        <dbReference type="EMBL" id="SFP73267.1"/>
    </source>
</evidence>
<dbReference type="InterPro" id="IPR018598">
    <property type="entry name" value="DUF2027"/>
</dbReference>
<accession>A0A1I5SRX5</accession>
<evidence type="ECO:0000313" key="3">
    <source>
        <dbReference type="Proteomes" id="UP000199306"/>
    </source>
</evidence>
<dbReference type="EMBL" id="FOXH01000005">
    <property type="protein sequence ID" value="SFP73267.1"/>
    <property type="molecule type" value="Genomic_DNA"/>
</dbReference>
<dbReference type="InterPro" id="IPR036063">
    <property type="entry name" value="Smr_dom_sf"/>
</dbReference>
<dbReference type="OrthoDB" id="1524810at2"/>
<dbReference type="Gene3D" id="3.30.1370.110">
    <property type="match status" value="1"/>
</dbReference>
<dbReference type="Pfam" id="PF01713">
    <property type="entry name" value="Smr"/>
    <property type="match status" value="1"/>
</dbReference>
<dbReference type="Gene3D" id="2.60.40.1600">
    <property type="entry name" value="Smr-associated-like"/>
    <property type="match status" value="1"/>
</dbReference>
<organism evidence="2 3">
    <name type="scientific">Pseudarcicella hirudinis</name>
    <dbReference type="NCBI Taxonomy" id="1079859"/>
    <lineage>
        <taxon>Bacteria</taxon>
        <taxon>Pseudomonadati</taxon>
        <taxon>Bacteroidota</taxon>
        <taxon>Cytophagia</taxon>
        <taxon>Cytophagales</taxon>
        <taxon>Flectobacillaceae</taxon>
        <taxon>Pseudarcicella</taxon>
    </lineage>
</organism>
<gene>
    <name evidence="2" type="ORF">SAMN04515674_105167</name>
</gene>
<dbReference type="InterPro" id="IPR002625">
    <property type="entry name" value="Smr_dom"/>
</dbReference>
<dbReference type="RefSeq" id="WP_092016648.1">
    <property type="nucleotide sequence ID" value="NZ_FOXH01000005.1"/>
</dbReference>